<accession>A0A811PYU6</accession>
<dbReference type="EMBL" id="CAJGYO010000008">
    <property type="protein sequence ID" value="CAD6250081.1"/>
    <property type="molecule type" value="Genomic_DNA"/>
</dbReference>
<dbReference type="AlphaFoldDB" id="A0A811PYU6"/>
<name>A0A811PYU6_9POAL</name>
<dbReference type="OrthoDB" id="673560at2759"/>
<comment type="caution">
    <text evidence="1">The sequence shown here is derived from an EMBL/GenBank/DDBJ whole genome shotgun (WGS) entry which is preliminary data.</text>
</comment>
<evidence type="ECO:0000313" key="1">
    <source>
        <dbReference type="EMBL" id="CAD6250081.1"/>
    </source>
</evidence>
<gene>
    <name evidence="1" type="ORF">NCGR_LOCUS33875</name>
</gene>
<evidence type="ECO:0000313" key="2">
    <source>
        <dbReference type="Proteomes" id="UP000604825"/>
    </source>
</evidence>
<sequence length="259" mass="29516">MAGGNGAHGPSRFIRHLRMKRALGIPSSHRMWPAKQMRGRDRRRGTWWDHKLNCIAIEGQDFAQDTQEGGADRFELIPDSNEEEGVKGSSLLGDEDEYVPETQPQEIVLMSVIALGVWQPRSWAFGWRDLIFELEQEKEISKVNMESNKLQMDNVKFEKESGNVEMESDKLEMLAGKVQVDRVKLKKESAKLEVDSVKLDVESDKLDMSCAKVQMDTSKEEVDHKASFSDLETDDEGCWFQDGVDLRGHSQVQDDDLNE</sequence>
<reference evidence="1" key="1">
    <citation type="submission" date="2020-10" db="EMBL/GenBank/DDBJ databases">
        <authorList>
            <person name="Han B."/>
            <person name="Lu T."/>
            <person name="Zhao Q."/>
            <person name="Huang X."/>
            <person name="Zhao Y."/>
        </authorList>
    </citation>
    <scope>NUCLEOTIDE SEQUENCE</scope>
</reference>
<dbReference type="Proteomes" id="UP000604825">
    <property type="component" value="Unassembled WGS sequence"/>
</dbReference>
<organism evidence="1 2">
    <name type="scientific">Miscanthus lutarioriparius</name>
    <dbReference type="NCBI Taxonomy" id="422564"/>
    <lineage>
        <taxon>Eukaryota</taxon>
        <taxon>Viridiplantae</taxon>
        <taxon>Streptophyta</taxon>
        <taxon>Embryophyta</taxon>
        <taxon>Tracheophyta</taxon>
        <taxon>Spermatophyta</taxon>
        <taxon>Magnoliopsida</taxon>
        <taxon>Liliopsida</taxon>
        <taxon>Poales</taxon>
        <taxon>Poaceae</taxon>
        <taxon>PACMAD clade</taxon>
        <taxon>Panicoideae</taxon>
        <taxon>Andropogonodae</taxon>
        <taxon>Andropogoneae</taxon>
        <taxon>Saccharinae</taxon>
        <taxon>Miscanthus</taxon>
    </lineage>
</organism>
<proteinExistence type="predicted"/>
<protein>
    <submittedName>
        <fullName evidence="1">Uncharacterized protein</fullName>
    </submittedName>
</protein>
<keyword evidence="2" id="KW-1185">Reference proteome</keyword>